<evidence type="ECO:0000313" key="2">
    <source>
        <dbReference type="Proteomes" id="UP001221413"/>
    </source>
</evidence>
<evidence type="ECO:0000313" key="1">
    <source>
        <dbReference type="EMBL" id="KAJ6257632.1"/>
    </source>
</evidence>
<accession>A0AAD6NGS3</accession>
<dbReference type="Proteomes" id="UP001221413">
    <property type="component" value="Unassembled WGS sequence"/>
</dbReference>
<organism evidence="1 2">
    <name type="scientific">Drechslerella dactyloides</name>
    <name type="common">Nematode-trapping fungus</name>
    <name type="synonym">Arthrobotrys dactyloides</name>
    <dbReference type="NCBI Taxonomy" id="74499"/>
    <lineage>
        <taxon>Eukaryota</taxon>
        <taxon>Fungi</taxon>
        <taxon>Dikarya</taxon>
        <taxon>Ascomycota</taxon>
        <taxon>Pezizomycotina</taxon>
        <taxon>Orbiliomycetes</taxon>
        <taxon>Orbiliales</taxon>
        <taxon>Orbiliaceae</taxon>
        <taxon>Drechslerella</taxon>
    </lineage>
</organism>
<name>A0AAD6NGS3_DREDA</name>
<reference evidence="1" key="1">
    <citation type="submission" date="2023-01" db="EMBL/GenBank/DDBJ databases">
        <title>The chitinases involved in constricting ring structure development in the nematode-trapping fungus Drechslerella dactyloides.</title>
        <authorList>
            <person name="Wang R."/>
            <person name="Zhang L."/>
            <person name="Tang P."/>
            <person name="Li S."/>
            <person name="Liang L."/>
        </authorList>
    </citation>
    <scope>NUCLEOTIDE SEQUENCE</scope>
    <source>
        <strain evidence="1">YMF1.00031</strain>
    </source>
</reference>
<keyword evidence="2" id="KW-1185">Reference proteome</keyword>
<proteinExistence type="predicted"/>
<dbReference type="AlphaFoldDB" id="A0AAD6NGS3"/>
<gene>
    <name evidence="1" type="ORF">Dda_7419</name>
</gene>
<comment type="caution">
    <text evidence="1">The sequence shown here is derived from an EMBL/GenBank/DDBJ whole genome shotgun (WGS) entry which is preliminary data.</text>
</comment>
<sequence length="215" mass="24457">MERGYTAVAQDASNLSFVSGSNTNNQDSSLQALQTNCANVRKTRQPHDIVKVSRSIDSLRRSSGEYEHAQNRAFHNFLFKKQPASFNEDDNRVVKLSCCELDICHHYQYIREQDLQGCLQYACVELKSNVERPHSGAALFRCVCIADRYGNGGYKSPSKTKIKKDMLEVLFDIFAHRRNEKIKEMASCIMENTALQAILKSSTEHERDLELSKSV</sequence>
<protein>
    <submittedName>
        <fullName evidence="1">Uncharacterized protein</fullName>
    </submittedName>
</protein>
<dbReference type="EMBL" id="JAQGDS010000010">
    <property type="protein sequence ID" value="KAJ6257632.1"/>
    <property type="molecule type" value="Genomic_DNA"/>
</dbReference>